<dbReference type="AlphaFoldDB" id="A0A081PAE9"/>
<gene>
    <name evidence="1" type="ORF">ET33_13360</name>
</gene>
<evidence type="ECO:0000313" key="1">
    <source>
        <dbReference type="EMBL" id="KEQ27672.1"/>
    </source>
</evidence>
<accession>A0A081PAE9</accession>
<comment type="caution">
    <text evidence="1">The sequence shown here is derived from an EMBL/GenBank/DDBJ whole genome shotgun (WGS) entry which is preliminary data.</text>
</comment>
<proteinExistence type="predicted"/>
<evidence type="ECO:0000313" key="2">
    <source>
        <dbReference type="Proteomes" id="UP000028123"/>
    </source>
</evidence>
<reference evidence="1 2" key="1">
    <citation type="submission" date="2014-06" db="EMBL/GenBank/DDBJ databases">
        <title>Draft genome sequence of Paenibacillus sp. MSt1.</title>
        <authorList>
            <person name="Aw Y.K."/>
            <person name="Ong K.S."/>
            <person name="Gan H.M."/>
            <person name="Lee S.M."/>
        </authorList>
    </citation>
    <scope>NUCLEOTIDE SEQUENCE [LARGE SCALE GENOMIC DNA]</scope>
    <source>
        <strain evidence="1 2">MSt1</strain>
    </source>
</reference>
<organism evidence="1 2">
    <name type="scientific">Paenibacillus tyrfis</name>
    <dbReference type="NCBI Taxonomy" id="1501230"/>
    <lineage>
        <taxon>Bacteria</taxon>
        <taxon>Bacillati</taxon>
        <taxon>Bacillota</taxon>
        <taxon>Bacilli</taxon>
        <taxon>Bacillales</taxon>
        <taxon>Paenibacillaceae</taxon>
        <taxon>Paenibacillus</taxon>
    </lineage>
</organism>
<dbReference type="Proteomes" id="UP000028123">
    <property type="component" value="Unassembled WGS sequence"/>
</dbReference>
<dbReference type="EMBL" id="JNVM01000002">
    <property type="protein sequence ID" value="KEQ27672.1"/>
    <property type="molecule type" value="Genomic_DNA"/>
</dbReference>
<name>A0A081PAE9_9BACL</name>
<keyword evidence="2" id="KW-1185">Reference proteome</keyword>
<protein>
    <submittedName>
        <fullName evidence="1">Uncharacterized protein</fullName>
    </submittedName>
</protein>
<sequence length="65" mass="7315">MTAICAVLGTQKFQETNLSFRVAEIKPKQNKNVFTPLARRTPRNLPLLSIRLTVLSYQIATLLVS</sequence>